<evidence type="ECO:0000256" key="1">
    <source>
        <dbReference type="ARBA" id="ARBA00004127"/>
    </source>
</evidence>
<keyword evidence="2" id="KW-0812">Transmembrane</keyword>
<name>A0A1E7YVG5_9GAMM</name>
<reference evidence="6 7" key="1">
    <citation type="submission" date="2016-07" db="EMBL/GenBank/DDBJ databases">
        <authorList>
            <person name="Yuval B."/>
        </authorList>
    </citation>
    <scope>NUCLEOTIDE SEQUENCE [LARGE SCALE GENOMIC DNA]</scope>
    <source>
        <strain evidence="6 7">IL</strain>
    </source>
</reference>
<proteinExistence type="predicted"/>
<evidence type="ECO:0000256" key="4">
    <source>
        <dbReference type="ARBA" id="ARBA00023136"/>
    </source>
</evidence>
<feature type="domain" description="Major facilitator superfamily (MFS) profile" evidence="5">
    <location>
        <begin position="1"/>
        <end position="72"/>
    </location>
</feature>
<dbReference type="Gene3D" id="1.20.1720.10">
    <property type="entry name" value="Multidrug resistance protein D"/>
    <property type="match status" value="1"/>
</dbReference>
<dbReference type="GO" id="GO:0005886">
    <property type="term" value="C:plasma membrane"/>
    <property type="evidence" value="ECO:0007669"/>
    <property type="project" value="UniProtKB-SubCell"/>
</dbReference>
<evidence type="ECO:0000256" key="3">
    <source>
        <dbReference type="ARBA" id="ARBA00022989"/>
    </source>
</evidence>
<dbReference type="InterPro" id="IPR005829">
    <property type="entry name" value="Sugar_transporter_CS"/>
</dbReference>
<dbReference type="AlphaFoldDB" id="A0A1E7YVG5"/>
<gene>
    <name evidence="6" type="ORF">BBW68_14915</name>
</gene>
<organism evidence="6 7">
    <name type="scientific">Candidatus Erwinia dacicola</name>
    <dbReference type="NCBI Taxonomy" id="252393"/>
    <lineage>
        <taxon>Bacteria</taxon>
        <taxon>Pseudomonadati</taxon>
        <taxon>Pseudomonadota</taxon>
        <taxon>Gammaproteobacteria</taxon>
        <taxon>Enterobacterales</taxon>
        <taxon>Erwiniaceae</taxon>
        <taxon>Erwinia</taxon>
    </lineage>
</organism>
<dbReference type="SUPFAM" id="SSF103473">
    <property type="entry name" value="MFS general substrate transporter"/>
    <property type="match status" value="1"/>
</dbReference>
<dbReference type="PROSITE" id="PS00216">
    <property type="entry name" value="SUGAR_TRANSPORT_1"/>
    <property type="match status" value="1"/>
</dbReference>
<dbReference type="EMBL" id="MAYS01000547">
    <property type="protein sequence ID" value="OFC60285.1"/>
    <property type="molecule type" value="Genomic_DNA"/>
</dbReference>
<dbReference type="Proteomes" id="UP000243534">
    <property type="component" value="Unassembled WGS sequence"/>
</dbReference>
<keyword evidence="4" id="KW-0472">Membrane</keyword>
<dbReference type="InterPro" id="IPR020846">
    <property type="entry name" value="MFS_dom"/>
</dbReference>
<protein>
    <recommendedName>
        <fullName evidence="5">Major facilitator superfamily (MFS) profile domain-containing protein</fullName>
    </recommendedName>
</protein>
<dbReference type="PROSITE" id="PS50850">
    <property type="entry name" value="MFS"/>
    <property type="match status" value="1"/>
</dbReference>
<comment type="caution">
    <text evidence="6">The sequence shown here is derived from an EMBL/GenBank/DDBJ whole genome shotgun (WGS) entry which is preliminary data.</text>
</comment>
<dbReference type="GO" id="GO:0022857">
    <property type="term" value="F:transmembrane transporter activity"/>
    <property type="evidence" value="ECO:0007669"/>
    <property type="project" value="InterPro"/>
</dbReference>
<sequence>MRHWVLTSIYLRCRGYRRRTGNARDHHSDHYLLVMELGQIIAGPLVDNLGRKSIALIGRLLYIGGGMLAAVS</sequence>
<evidence type="ECO:0000313" key="6">
    <source>
        <dbReference type="EMBL" id="OFC60285.1"/>
    </source>
</evidence>
<comment type="subcellular location">
    <subcellularLocation>
        <location evidence="1">Endomembrane system</location>
        <topology evidence="1">Multi-pass membrane protein</topology>
    </subcellularLocation>
</comment>
<accession>A0A1E7YVG5</accession>
<evidence type="ECO:0000259" key="5">
    <source>
        <dbReference type="PROSITE" id="PS50850"/>
    </source>
</evidence>
<evidence type="ECO:0000256" key="2">
    <source>
        <dbReference type="ARBA" id="ARBA00022692"/>
    </source>
</evidence>
<keyword evidence="3" id="KW-1133">Transmembrane helix</keyword>
<dbReference type="InterPro" id="IPR036259">
    <property type="entry name" value="MFS_trans_sf"/>
</dbReference>
<evidence type="ECO:0000313" key="7">
    <source>
        <dbReference type="Proteomes" id="UP000243534"/>
    </source>
</evidence>